<dbReference type="Proteomes" id="UP000178943">
    <property type="component" value="Unassembled WGS sequence"/>
</dbReference>
<dbReference type="InterPro" id="IPR042095">
    <property type="entry name" value="SUMF_sf"/>
</dbReference>
<sequence>MIISGIFFIEVLFCQQANQVADKKVREYQNETGIKFVMIPAGKFEMGSPADEPGRDKDETRHQVEISRSFYMSRYEITQGQWESLMGPSQSMFKGCGKNCPVERVNWFEAVAYANALSEKEGLEKCYELSGCSGKAGTGINCTSVLLNSLSCKGYRLPTEAEWEYAARAGSKTAIYVGNLTIKGDCNEPKLDKIACYCGNSGVDYAGTEDCSNWAEEYNAQYKAQRCGTHPVGQKEGNKWGLHDMLGNVWEWVWDWYGEYSLSAVTDPLGPKSGSYRVVRGGSWLNFAKICRSALRHKNDPANCISHHHGFRLARTAE</sequence>
<dbReference type="InterPro" id="IPR005532">
    <property type="entry name" value="SUMF_dom"/>
</dbReference>
<comment type="caution">
    <text evidence="2">The sequence shown here is derived from an EMBL/GenBank/DDBJ whole genome shotgun (WGS) entry which is preliminary data.</text>
</comment>
<dbReference type="EMBL" id="MFGW01000217">
    <property type="protein sequence ID" value="OGF59329.1"/>
    <property type="molecule type" value="Genomic_DNA"/>
</dbReference>
<gene>
    <name evidence="2" type="ORF">A2Y62_13655</name>
</gene>
<reference evidence="2 3" key="1">
    <citation type="journal article" date="2016" name="Nat. Commun.">
        <title>Thousands of microbial genomes shed light on interconnected biogeochemical processes in an aquifer system.</title>
        <authorList>
            <person name="Anantharaman K."/>
            <person name="Brown C.T."/>
            <person name="Hug L.A."/>
            <person name="Sharon I."/>
            <person name="Castelle C.J."/>
            <person name="Probst A.J."/>
            <person name="Thomas B.C."/>
            <person name="Singh A."/>
            <person name="Wilkins M.J."/>
            <person name="Karaoz U."/>
            <person name="Brodie E.L."/>
            <person name="Williams K.H."/>
            <person name="Hubbard S.S."/>
            <person name="Banfield J.F."/>
        </authorList>
    </citation>
    <scope>NUCLEOTIDE SEQUENCE [LARGE SCALE GENOMIC DNA]</scope>
</reference>
<accession>A0A1F5V7D0</accession>
<dbReference type="PANTHER" id="PTHR23150:SF19">
    <property type="entry name" value="FORMYLGLYCINE-GENERATING ENZYME"/>
    <property type="match status" value="1"/>
</dbReference>
<evidence type="ECO:0000313" key="2">
    <source>
        <dbReference type="EMBL" id="OGF59329.1"/>
    </source>
</evidence>
<organism evidence="2 3">
    <name type="scientific">Candidatus Fischerbacteria bacterium RBG_13_37_8</name>
    <dbReference type="NCBI Taxonomy" id="1817863"/>
    <lineage>
        <taxon>Bacteria</taxon>
        <taxon>Candidatus Fischeribacteriota</taxon>
    </lineage>
</organism>
<proteinExistence type="predicted"/>
<dbReference type="STRING" id="1817863.A2Y62_13655"/>
<dbReference type="SUPFAM" id="SSF56436">
    <property type="entry name" value="C-type lectin-like"/>
    <property type="match status" value="1"/>
</dbReference>
<dbReference type="InterPro" id="IPR016187">
    <property type="entry name" value="CTDL_fold"/>
</dbReference>
<dbReference type="GO" id="GO:0120147">
    <property type="term" value="F:formylglycine-generating oxidase activity"/>
    <property type="evidence" value="ECO:0007669"/>
    <property type="project" value="TreeGrafter"/>
</dbReference>
<feature type="domain" description="Sulfatase-modifying factor enzyme-like" evidence="1">
    <location>
        <begin position="35"/>
        <end position="315"/>
    </location>
</feature>
<dbReference type="PANTHER" id="PTHR23150">
    <property type="entry name" value="SULFATASE MODIFYING FACTOR 1, 2"/>
    <property type="match status" value="1"/>
</dbReference>
<evidence type="ECO:0000313" key="3">
    <source>
        <dbReference type="Proteomes" id="UP000178943"/>
    </source>
</evidence>
<evidence type="ECO:0000259" key="1">
    <source>
        <dbReference type="Pfam" id="PF03781"/>
    </source>
</evidence>
<dbReference type="Pfam" id="PF03781">
    <property type="entry name" value="FGE-sulfatase"/>
    <property type="match status" value="1"/>
</dbReference>
<name>A0A1F5V7D0_9BACT</name>
<protein>
    <recommendedName>
        <fullName evidence="1">Sulfatase-modifying factor enzyme-like domain-containing protein</fullName>
    </recommendedName>
</protein>
<dbReference type="AlphaFoldDB" id="A0A1F5V7D0"/>
<dbReference type="InterPro" id="IPR051043">
    <property type="entry name" value="Sulfatase_Mod_Factor_Kinase"/>
</dbReference>
<dbReference type="Gene3D" id="3.90.1580.10">
    <property type="entry name" value="paralog of FGE (formylglycine-generating enzyme)"/>
    <property type="match status" value="1"/>
</dbReference>